<name>A0ABZ2SNW6_9ENTE</name>
<proteinExistence type="predicted"/>
<organism evidence="1 2">
    <name type="scientific">Candidatus Enterococcus lowellii</name>
    <dbReference type="NCBI Taxonomy" id="2230877"/>
    <lineage>
        <taxon>Bacteria</taxon>
        <taxon>Bacillati</taxon>
        <taxon>Bacillota</taxon>
        <taxon>Bacilli</taxon>
        <taxon>Lactobacillales</taxon>
        <taxon>Enterococcaceae</taxon>
        <taxon>Enterococcus</taxon>
    </lineage>
</organism>
<accession>A0ABZ2SNW6</accession>
<dbReference type="Proteomes" id="UP000664701">
    <property type="component" value="Chromosome"/>
</dbReference>
<evidence type="ECO:0000313" key="1">
    <source>
        <dbReference type="EMBL" id="WYJ77474.1"/>
    </source>
</evidence>
<reference evidence="1 2" key="1">
    <citation type="submission" date="2021-03" db="EMBL/GenBank/DDBJ databases">
        <authorList>
            <person name="Gilmore M.S."/>
            <person name="Schwartzman J."/>
            <person name="Van Tyne D."/>
            <person name="Martin M."/>
            <person name="Earl A.M."/>
            <person name="Manson A.L."/>
            <person name="Straub T."/>
            <person name="Salamzade R."/>
            <person name="Saavedra J."/>
            <person name="Lebreton F."/>
            <person name="Prichula J."/>
            <person name="Schaufler K."/>
            <person name="Gaca A."/>
            <person name="Sgardioli B."/>
            <person name="Wagenaar J."/>
            <person name="Strong T."/>
        </authorList>
    </citation>
    <scope>NUCLEOTIDE SEQUENCE [LARGE SCALE GENOMIC DNA]</scope>
    <source>
        <strain evidence="1 2">DIV2402</strain>
    </source>
</reference>
<sequence length="90" mass="9724">MKTILVASGTSDNKRKAAVEFIQHYLTEKGLEVAVIGKSIYEVTTIEPEIDAVVSIGQLSIQPNVPVIDGTPFITSFGRENCCDSLIEAL</sequence>
<gene>
    <name evidence="1" type="ORF">DOK78_002112</name>
</gene>
<reference evidence="1 2" key="2">
    <citation type="submission" date="2024-03" db="EMBL/GenBank/DDBJ databases">
        <title>The Genome Sequence of Enterococcus sp. DIV2402.</title>
        <authorList>
            <consortium name="The Broad Institute Genomics Platform"/>
            <consortium name="The Broad Institute Microbial Omics Core"/>
            <consortium name="The Broad Institute Genomic Center for Infectious Diseases"/>
            <person name="Earl A."/>
            <person name="Manson A."/>
            <person name="Gilmore M."/>
            <person name="Schwartman J."/>
            <person name="Shea T."/>
            <person name="Abouelleil A."/>
            <person name="Cao P."/>
            <person name="Chapman S."/>
            <person name="Cusick C."/>
            <person name="Young S."/>
            <person name="Neafsey D."/>
            <person name="Nusbaum C."/>
            <person name="Birren B."/>
        </authorList>
    </citation>
    <scope>NUCLEOTIDE SEQUENCE [LARGE SCALE GENOMIC DNA]</scope>
    <source>
        <strain evidence="1 2">DIV2402</strain>
    </source>
</reference>
<dbReference type="EMBL" id="CP147251">
    <property type="protein sequence ID" value="WYJ77474.1"/>
    <property type="molecule type" value="Genomic_DNA"/>
</dbReference>
<protein>
    <submittedName>
        <fullName evidence="1">Uncharacterized protein</fullName>
    </submittedName>
</protein>
<dbReference type="RefSeq" id="WP_207940403.1">
    <property type="nucleotide sequence ID" value="NZ_CP147251.1"/>
</dbReference>
<keyword evidence="2" id="KW-1185">Reference proteome</keyword>
<evidence type="ECO:0000313" key="2">
    <source>
        <dbReference type="Proteomes" id="UP000664701"/>
    </source>
</evidence>
<dbReference type="Gene3D" id="3.40.50.2300">
    <property type="match status" value="1"/>
</dbReference>